<evidence type="ECO:0008006" key="4">
    <source>
        <dbReference type="Google" id="ProtNLM"/>
    </source>
</evidence>
<feature type="chain" id="PRO_5045802995" description="Membrane metalloprotease" evidence="1">
    <location>
        <begin position="25"/>
        <end position="270"/>
    </location>
</feature>
<name>A0ABT1B012_9FLAO</name>
<organism evidence="2 3">
    <name type="scientific">Robiginitalea marina</name>
    <dbReference type="NCBI Taxonomy" id="2954105"/>
    <lineage>
        <taxon>Bacteria</taxon>
        <taxon>Pseudomonadati</taxon>
        <taxon>Bacteroidota</taxon>
        <taxon>Flavobacteriia</taxon>
        <taxon>Flavobacteriales</taxon>
        <taxon>Flavobacteriaceae</taxon>
        <taxon>Robiginitalea</taxon>
    </lineage>
</organism>
<gene>
    <name evidence="2" type="ORF">NG653_10535</name>
</gene>
<dbReference type="RefSeq" id="WP_252741666.1">
    <property type="nucleotide sequence ID" value="NZ_JAMXIB010000007.1"/>
</dbReference>
<keyword evidence="3" id="KW-1185">Reference proteome</keyword>
<dbReference type="Proteomes" id="UP001206312">
    <property type="component" value="Unassembled WGS sequence"/>
</dbReference>
<sequence>MKSIRNYFHLWAVLFWALTLTNCAKDSGTDPDTPDPIDRSANLLSAGSSGTDILTNENFDRIQIEIAYVEGFRPTTTAMDNLRTFLLERTFKEDITFIYRSLPSPGEQTLTLQEIATLEAENRTLYNDGRTLAFYIYFADAPSDGDDPVEGLVTLGAVYRNTSMVIHESTLRTLASRSVVITLSDVETTTMTHEFGHLFGLVDLGTPEVNPHEDNSFPNHCNVEDCLMRAELEFGSGYRAIMEKRSAKGLESLPSLDAECLRDLQAIGGR</sequence>
<keyword evidence="1" id="KW-0732">Signal</keyword>
<reference evidence="2 3" key="1">
    <citation type="submission" date="2022-06" db="EMBL/GenBank/DDBJ databases">
        <authorList>
            <person name="Xuan X."/>
        </authorList>
    </citation>
    <scope>NUCLEOTIDE SEQUENCE [LARGE SCALE GENOMIC DNA]</scope>
    <source>
        <strain evidence="2 3">2V75</strain>
    </source>
</reference>
<feature type="signal peptide" evidence="1">
    <location>
        <begin position="1"/>
        <end position="24"/>
    </location>
</feature>
<evidence type="ECO:0000313" key="3">
    <source>
        <dbReference type="Proteomes" id="UP001206312"/>
    </source>
</evidence>
<dbReference type="SUPFAM" id="SSF55486">
    <property type="entry name" value="Metalloproteases ('zincins'), catalytic domain"/>
    <property type="match status" value="1"/>
</dbReference>
<accession>A0ABT1B012</accession>
<evidence type="ECO:0000256" key="1">
    <source>
        <dbReference type="SAM" id="SignalP"/>
    </source>
</evidence>
<dbReference type="EMBL" id="JAMXIB010000007">
    <property type="protein sequence ID" value="MCO5725294.1"/>
    <property type="molecule type" value="Genomic_DNA"/>
</dbReference>
<protein>
    <recommendedName>
        <fullName evidence="4">Membrane metalloprotease</fullName>
    </recommendedName>
</protein>
<comment type="caution">
    <text evidence="2">The sequence shown here is derived from an EMBL/GenBank/DDBJ whole genome shotgun (WGS) entry which is preliminary data.</text>
</comment>
<proteinExistence type="predicted"/>
<evidence type="ECO:0000313" key="2">
    <source>
        <dbReference type="EMBL" id="MCO5725294.1"/>
    </source>
</evidence>